<dbReference type="GO" id="GO:0019288">
    <property type="term" value="P:isopentenyl diphosphate biosynthetic process, methylerythritol 4-phosphate pathway"/>
    <property type="evidence" value="ECO:0007669"/>
    <property type="project" value="UniProtKB-UniRule"/>
</dbReference>
<dbReference type="InterPro" id="IPR036571">
    <property type="entry name" value="MECDP_synthase_sf"/>
</dbReference>
<keyword evidence="5 12" id="KW-0808">Transferase</keyword>
<keyword evidence="10" id="KW-0511">Multifunctional enzyme</keyword>
<dbReference type="Pfam" id="PF02542">
    <property type="entry name" value="YgbB"/>
    <property type="match status" value="1"/>
</dbReference>
<keyword evidence="8 11" id="KW-0414">Isoprene biosynthesis</keyword>
<dbReference type="InterPro" id="IPR003526">
    <property type="entry name" value="MECDP_synthase"/>
</dbReference>
<dbReference type="RefSeq" id="WP_138171216.1">
    <property type="nucleotide sequence ID" value="NZ_VAWA01000029.1"/>
</dbReference>
<feature type="site" description="Transition state stabilizer" evidence="11">
    <location>
        <position position="318"/>
    </location>
</feature>
<feature type="site" description="Positions MEP for the nucleophilic attack" evidence="12">
    <location>
        <position position="241"/>
    </location>
</feature>
<dbReference type="InterPro" id="IPR029044">
    <property type="entry name" value="Nucleotide-diphossugar_trans"/>
</dbReference>
<dbReference type="Proteomes" id="UP000306544">
    <property type="component" value="Unassembled WGS sequence"/>
</dbReference>
<comment type="catalytic activity">
    <reaction evidence="11">
        <text>4-CDP-2-C-methyl-D-erythritol 2-phosphate = 2-C-methyl-D-erythritol 2,4-cyclic diphosphate + CMP</text>
        <dbReference type="Rhea" id="RHEA:23864"/>
        <dbReference type="ChEBI" id="CHEBI:57919"/>
        <dbReference type="ChEBI" id="CHEBI:58483"/>
        <dbReference type="ChEBI" id="CHEBI:60377"/>
        <dbReference type="EC" id="4.6.1.12"/>
    </reaction>
</comment>
<sequence length="441" mass="45276">MTQRPDDAVPSGTGRRRALIIVAAGSGTRLGMGTPKAAVTLTGRTVLEHALDAVTATLQLDVLVLVLPGDAQVQHQLAAAGARAAQRCGVDIRTVSGGETRTESVSAGVRAVQQYAQQQSWTGAVHVLIHDAARALTPPEVFHRVLTALDSGAQSVVPVVPLADTIKRVGPSAHVRQTVPREDLKAAQTPQGFALELLERAYSRSAQLTPEESAALTDEAVIVENLGEQVAVVGGHPHALKITTSTDLVIARALLAENGTDHGAAPEQAAGAGSEVHAVPVPRVGIGHDIHAFAAAEEATELWLAGLHWPGERGLAGHSDADPVAHAACAALFSAAGMGDLGTHFGADTLGTSRAEYRGASGTALLAEAARIVRSAGYQIGSVSVQFIAARPKFAARREEAQQVLSRAAGAPVAVSATTSDGLGFPGRGEGIMATATAVLY</sequence>
<evidence type="ECO:0000256" key="3">
    <source>
        <dbReference type="ARBA" id="ARBA00008480"/>
    </source>
</evidence>
<comment type="catalytic activity">
    <reaction evidence="1 12">
        <text>2-C-methyl-D-erythritol 4-phosphate + CTP + H(+) = 4-CDP-2-C-methyl-D-erythritol + diphosphate</text>
        <dbReference type="Rhea" id="RHEA:13429"/>
        <dbReference type="ChEBI" id="CHEBI:15378"/>
        <dbReference type="ChEBI" id="CHEBI:33019"/>
        <dbReference type="ChEBI" id="CHEBI:37563"/>
        <dbReference type="ChEBI" id="CHEBI:57823"/>
        <dbReference type="ChEBI" id="CHEBI:58262"/>
        <dbReference type="EC" id="2.7.7.60"/>
    </reaction>
</comment>
<evidence type="ECO:0000256" key="2">
    <source>
        <dbReference type="ARBA" id="ARBA00004787"/>
    </source>
</evidence>
<dbReference type="GO" id="GO:0046872">
    <property type="term" value="F:metal ion binding"/>
    <property type="evidence" value="ECO:0007669"/>
    <property type="project" value="UniProtKB-KW"/>
</dbReference>
<comment type="cofactor">
    <cofactor evidence="11">
        <name>a divalent metal cation</name>
        <dbReference type="ChEBI" id="CHEBI:60240"/>
    </cofactor>
    <text evidence="11">Binds 1 divalent metal cation per subunit.</text>
</comment>
<dbReference type="Gene3D" id="3.30.1330.50">
    <property type="entry name" value="2-C-methyl-D-erythritol 2,4-cyclodiphosphate synthase"/>
    <property type="match status" value="1"/>
</dbReference>
<dbReference type="SUPFAM" id="SSF69765">
    <property type="entry name" value="IpsF-like"/>
    <property type="match status" value="1"/>
</dbReference>
<keyword evidence="15" id="KW-1185">Reference proteome</keyword>
<evidence type="ECO:0000256" key="11">
    <source>
        <dbReference type="HAMAP-Rule" id="MF_00107"/>
    </source>
</evidence>
<feature type="site" description="Transition state stabilizer" evidence="12">
    <location>
        <position position="29"/>
    </location>
</feature>
<accession>A0A5R8ZZB1</accession>
<proteinExistence type="inferred from homology"/>
<dbReference type="InterPro" id="IPR018294">
    <property type="entry name" value="ISPD_synthase_CS"/>
</dbReference>
<evidence type="ECO:0000259" key="13">
    <source>
        <dbReference type="Pfam" id="PF02542"/>
    </source>
</evidence>
<protein>
    <recommendedName>
        <fullName evidence="11 12">Multifunctional fusion protein</fullName>
    </recommendedName>
    <domain>
        <recommendedName>
            <fullName evidence="11">2-C-methyl-D-erythritol 2,4-cyclodiphosphate synthase</fullName>
            <shortName evidence="11">MECDP-synthase</shortName>
            <shortName evidence="11">MECPP-synthase</shortName>
            <shortName evidence="11">MECPS</shortName>
            <ecNumber evidence="11">4.6.1.12</ecNumber>
        </recommendedName>
    </domain>
    <domain>
        <recommendedName>
            <fullName evidence="12">2-C-methyl-D-erythritol 4-phosphate cytidylyltransferase</fullName>
            <ecNumber evidence="12">2.7.7.60</ecNumber>
        </recommendedName>
        <alternativeName>
            <fullName evidence="12">4-diphosphocytidyl-2C-methyl-D-erythritol synthase</fullName>
        </alternativeName>
        <alternativeName>
            <fullName evidence="12">MEP cytidylyltransferase</fullName>
            <shortName evidence="12">MCT</shortName>
        </alternativeName>
    </domain>
</protein>
<dbReference type="EC" id="4.6.1.12" evidence="11"/>
<comment type="subunit">
    <text evidence="11">Homotrimer.</text>
</comment>
<dbReference type="SUPFAM" id="SSF53448">
    <property type="entry name" value="Nucleotide-diphospho-sugar transferases"/>
    <property type="match status" value="1"/>
</dbReference>
<evidence type="ECO:0000256" key="8">
    <source>
        <dbReference type="ARBA" id="ARBA00023229"/>
    </source>
</evidence>
<dbReference type="UniPathway" id="UPA00056">
    <property type="reaction ID" value="UER00093"/>
</dbReference>
<feature type="domain" description="2-C-methyl-D-erythritol 2,4-cyclodiphosphate synthase" evidence="13">
    <location>
        <begin position="283"/>
        <end position="440"/>
    </location>
</feature>
<evidence type="ECO:0000313" key="14">
    <source>
        <dbReference type="EMBL" id="TLP71264.1"/>
    </source>
</evidence>
<dbReference type="GO" id="GO:0016114">
    <property type="term" value="P:terpenoid biosynthetic process"/>
    <property type="evidence" value="ECO:0007669"/>
    <property type="project" value="InterPro"/>
</dbReference>
<dbReference type="PANTHER" id="PTHR32125:SF4">
    <property type="entry name" value="2-C-METHYL-D-ERYTHRITOL 4-PHOSPHATE CYTIDYLYLTRANSFERASE, CHLOROPLASTIC"/>
    <property type="match status" value="1"/>
</dbReference>
<feature type="site" description="Transition state stabilizer" evidence="12">
    <location>
        <position position="36"/>
    </location>
</feature>
<dbReference type="InterPro" id="IPR034683">
    <property type="entry name" value="IspD/TarI"/>
</dbReference>
<dbReference type="InterPro" id="IPR050088">
    <property type="entry name" value="IspD/TarI_cytidylyltransf_bact"/>
</dbReference>
<dbReference type="EMBL" id="VAWA01000029">
    <property type="protein sequence ID" value="TLP71264.1"/>
    <property type="molecule type" value="Genomic_DNA"/>
</dbReference>
<dbReference type="AlphaFoldDB" id="A0A5R8ZZB1"/>
<dbReference type="GO" id="GO:0050518">
    <property type="term" value="F:2-C-methyl-D-erythritol 4-phosphate cytidylyltransferase activity"/>
    <property type="evidence" value="ECO:0007669"/>
    <property type="project" value="UniProtKB-UniRule"/>
</dbReference>
<comment type="function">
    <text evidence="12">Catalyzes the formation of 4-diphosphocytidyl-2-C-methyl-D-erythritol from CTP and 2-C-methyl-D-erythritol 4-phosphate (MEP).</text>
</comment>
<dbReference type="EC" id="2.7.7.60" evidence="12"/>
<feature type="binding site" evidence="11">
    <location>
        <position position="291"/>
    </location>
    <ligand>
        <name>a divalent metal cation</name>
        <dbReference type="ChEBI" id="CHEBI:60240"/>
    </ligand>
</feature>
<dbReference type="PANTHER" id="PTHR32125">
    <property type="entry name" value="2-C-METHYL-D-ERYTHRITOL 4-PHOSPHATE CYTIDYLYLTRANSFERASE, CHLOROPLASTIC"/>
    <property type="match status" value="1"/>
</dbReference>
<dbReference type="CDD" id="cd00554">
    <property type="entry name" value="MECDP_synthase"/>
    <property type="match status" value="1"/>
</dbReference>
<evidence type="ECO:0000256" key="4">
    <source>
        <dbReference type="ARBA" id="ARBA00009789"/>
    </source>
</evidence>
<feature type="binding site" evidence="11">
    <location>
        <position position="326"/>
    </location>
    <ligand>
        <name>a divalent metal cation</name>
        <dbReference type="ChEBI" id="CHEBI:60240"/>
    </ligand>
</feature>
<dbReference type="GO" id="GO:0008685">
    <property type="term" value="F:2-C-methyl-D-erythritol 2,4-cyclodiphosphate synthase activity"/>
    <property type="evidence" value="ECO:0007669"/>
    <property type="project" value="UniProtKB-UniRule"/>
</dbReference>
<evidence type="ECO:0000256" key="5">
    <source>
        <dbReference type="ARBA" id="ARBA00022679"/>
    </source>
</evidence>
<evidence type="ECO:0000256" key="7">
    <source>
        <dbReference type="ARBA" id="ARBA00022723"/>
    </source>
</evidence>
<dbReference type="InterPro" id="IPR001228">
    <property type="entry name" value="IspD"/>
</dbReference>
<keyword evidence="9 11" id="KW-0456">Lyase</keyword>
<evidence type="ECO:0000256" key="12">
    <source>
        <dbReference type="HAMAP-Rule" id="MF_00108"/>
    </source>
</evidence>
<dbReference type="PROSITE" id="PS01295">
    <property type="entry name" value="ISPD"/>
    <property type="match status" value="1"/>
</dbReference>
<organism evidence="14 15">
    <name type="scientific">Nesterenkonia sphaerica</name>
    <dbReference type="NCBI Taxonomy" id="1804988"/>
    <lineage>
        <taxon>Bacteria</taxon>
        <taxon>Bacillati</taxon>
        <taxon>Actinomycetota</taxon>
        <taxon>Actinomycetes</taxon>
        <taxon>Micrococcales</taxon>
        <taxon>Micrococcaceae</taxon>
        <taxon>Nesterenkonia</taxon>
    </lineage>
</organism>
<comment type="pathway">
    <text evidence="2 12">Isoprenoid biosynthesis; isopentenyl diphosphate biosynthesis via DXP pathway; isopentenyl diphosphate from 1-deoxy-D-xylulose 5-phosphate: step 2/6.</text>
</comment>
<dbReference type="FunFam" id="3.90.550.10:FF:000003">
    <property type="entry name" value="2-C-methyl-D-erythritol 4-phosphate cytidylyltransferase"/>
    <property type="match status" value="1"/>
</dbReference>
<dbReference type="FunFam" id="3.30.1330.50:FF:000003">
    <property type="entry name" value="2-C-methyl-D-erythritol 2,4-cyclodiphosphate synthase"/>
    <property type="match status" value="1"/>
</dbReference>
<dbReference type="Pfam" id="PF01128">
    <property type="entry name" value="IspD"/>
    <property type="match status" value="1"/>
</dbReference>
<evidence type="ECO:0000256" key="1">
    <source>
        <dbReference type="ARBA" id="ARBA00001282"/>
    </source>
</evidence>
<feature type="binding site" evidence="11">
    <location>
        <begin position="340"/>
        <end position="342"/>
    </location>
    <ligand>
        <name>4-CDP-2-C-methyl-D-erythritol 2-phosphate</name>
        <dbReference type="ChEBI" id="CHEBI:57919"/>
    </ligand>
</feature>
<gene>
    <name evidence="11" type="primary">ispF</name>
    <name evidence="12" type="synonym">ispD</name>
    <name evidence="14" type="ORF">FEF27_12500</name>
</gene>
<dbReference type="OrthoDB" id="9802561at2"/>
<dbReference type="CDD" id="cd02516">
    <property type="entry name" value="CDP-ME_synthetase"/>
    <property type="match status" value="1"/>
</dbReference>
<comment type="similarity">
    <text evidence="4 12">Belongs to the IspD/TarI cytidylyltransferase family. IspD subfamily.</text>
</comment>
<feature type="binding site" evidence="11">
    <location>
        <position position="425"/>
    </location>
    <ligand>
        <name>4-CDP-2-C-methyl-D-erythritol 2-phosphate</name>
        <dbReference type="ChEBI" id="CHEBI:57919"/>
    </ligand>
</feature>
<evidence type="ECO:0000256" key="9">
    <source>
        <dbReference type="ARBA" id="ARBA00023239"/>
    </source>
</evidence>
<feature type="binding site" evidence="11">
    <location>
        <begin position="289"/>
        <end position="291"/>
    </location>
    <ligand>
        <name>4-CDP-2-C-methyl-D-erythritol 2-phosphate</name>
        <dbReference type="ChEBI" id="CHEBI:57919"/>
    </ligand>
</feature>
<dbReference type="HAMAP" id="MF_00107">
    <property type="entry name" value="IspF"/>
    <property type="match status" value="1"/>
</dbReference>
<comment type="function">
    <text evidence="11">Involved in the biosynthesis of isopentenyl diphosphate (IPP) and dimethylallyl diphosphate (DMAPP), two major building blocks of isoprenoid compounds. Catalyzes the conversion of 4-diphosphocytidyl-2-C-methyl-D-erythritol 2-phosphate (CDP-ME2P) to 2-C-methyl-D-erythritol 2,4-cyclodiphosphate (ME-CPP) with a corresponding release of cytidine 5-monophosphate (CMP).</text>
</comment>
<evidence type="ECO:0000313" key="15">
    <source>
        <dbReference type="Proteomes" id="UP000306544"/>
    </source>
</evidence>
<comment type="caution">
    <text evidence="14">The sequence shown here is derived from an EMBL/GenBank/DDBJ whole genome shotgun (WGS) entry which is preliminary data.</text>
</comment>
<name>A0A5R8ZZB1_9MICC</name>
<dbReference type="NCBIfam" id="TIGR00151">
    <property type="entry name" value="ispF"/>
    <property type="match status" value="1"/>
</dbReference>
<evidence type="ECO:0000256" key="6">
    <source>
        <dbReference type="ARBA" id="ARBA00022695"/>
    </source>
</evidence>
<comment type="caution">
    <text evidence="11">Lacks conserved residue(s) required for the propagation of feature annotation.</text>
</comment>
<feature type="binding site" evidence="11">
    <location>
        <begin position="318"/>
        <end position="319"/>
    </location>
    <ligand>
        <name>4-CDP-2-C-methyl-D-erythritol 2-phosphate</name>
        <dbReference type="ChEBI" id="CHEBI:57919"/>
    </ligand>
</feature>
<feature type="binding site" evidence="11">
    <location>
        <position position="289"/>
    </location>
    <ligand>
        <name>a divalent metal cation</name>
        <dbReference type="ChEBI" id="CHEBI:60240"/>
    </ligand>
</feature>
<feature type="binding site" evidence="11">
    <location>
        <begin position="418"/>
        <end position="421"/>
    </location>
    <ligand>
        <name>4-CDP-2-C-methyl-D-erythritol 2-phosphate</name>
        <dbReference type="ChEBI" id="CHEBI:57919"/>
    </ligand>
</feature>
<feature type="site" description="Transition state stabilizer" evidence="11">
    <location>
        <position position="419"/>
    </location>
</feature>
<evidence type="ECO:0000256" key="10">
    <source>
        <dbReference type="ARBA" id="ARBA00023268"/>
    </source>
</evidence>
<dbReference type="NCBIfam" id="TIGR00453">
    <property type="entry name" value="ispD"/>
    <property type="match status" value="1"/>
</dbReference>
<feature type="site" description="Positions MEP for the nucleophilic attack" evidence="12">
    <location>
        <position position="181"/>
    </location>
</feature>
<keyword evidence="7 11" id="KW-0479">Metal-binding</keyword>
<reference evidence="14 15" key="1">
    <citation type="submission" date="2019-05" db="EMBL/GenBank/DDBJ databases">
        <title>Nesterenkonia sp. GY239, isolated from the Southern Atlantic Ocean.</title>
        <authorList>
            <person name="Zhang G."/>
        </authorList>
    </citation>
    <scope>NUCLEOTIDE SEQUENCE [LARGE SCALE GENOMIC DNA]</scope>
    <source>
        <strain evidence="14 15">GY239</strain>
    </source>
</reference>
<comment type="pathway">
    <text evidence="11">Isoprenoid biosynthesis; isopentenyl diphosphate biosynthesis via DXP pathway; isopentenyl diphosphate from 1-deoxy-D-xylulose 5-phosphate: step 4/6.</text>
</comment>
<dbReference type="HAMAP" id="MF_00108">
    <property type="entry name" value="IspD"/>
    <property type="match status" value="1"/>
</dbReference>
<feature type="binding site" evidence="11">
    <location>
        <position position="428"/>
    </location>
    <ligand>
        <name>4-CDP-2-C-methyl-D-erythritol 2-phosphate</name>
        <dbReference type="ChEBI" id="CHEBI:57919"/>
    </ligand>
</feature>
<comment type="similarity">
    <text evidence="3 11">Belongs to the IspF family.</text>
</comment>
<keyword evidence="6 12" id="KW-0548">Nucleotidyltransferase</keyword>
<dbReference type="Gene3D" id="3.90.550.10">
    <property type="entry name" value="Spore Coat Polysaccharide Biosynthesis Protein SpsA, Chain A"/>
    <property type="match status" value="1"/>
</dbReference>